<proteinExistence type="predicted"/>
<accession>A0AAV7LL87</accession>
<dbReference type="EMBL" id="JANPWB010000015">
    <property type="protein sequence ID" value="KAJ1092346.1"/>
    <property type="molecule type" value="Genomic_DNA"/>
</dbReference>
<reference evidence="1" key="1">
    <citation type="journal article" date="2022" name="bioRxiv">
        <title>Sequencing and chromosome-scale assembly of the giantPleurodeles waltlgenome.</title>
        <authorList>
            <person name="Brown T."/>
            <person name="Elewa A."/>
            <person name="Iarovenko S."/>
            <person name="Subramanian E."/>
            <person name="Araus A.J."/>
            <person name="Petzold A."/>
            <person name="Susuki M."/>
            <person name="Suzuki K.-i.T."/>
            <person name="Hayashi T."/>
            <person name="Toyoda A."/>
            <person name="Oliveira C."/>
            <person name="Osipova E."/>
            <person name="Leigh N.D."/>
            <person name="Simon A."/>
            <person name="Yun M.H."/>
        </authorList>
    </citation>
    <scope>NUCLEOTIDE SEQUENCE</scope>
    <source>
        <strain evidence="1">20211129_DDA</strain>
        <tissue evidence="1">Liver</tissue>
    </source>
</reference>
<evidence type="ECO:0000313" key="2">
    <source>
        <dbReference type="Proteomes" id="UP001066276"/>
    </source>
</evidence>
<name>A0AAV7LL87_PLEWA</name>
<comment type="caution">
    <text evidence="1">The sequence shown here is derived from an EMBL/GenBank/DDBJ whole genome shotgun (WGS) entry which is preliminary data.</text>
</comment>
<sequence>MWTRKTAGRSAAYNHDWLADARSTSQRLFFSAPAANLGVVQRKVQQSGSLMKKLQDSVNYESTADTGPEIPEMFKQPLRMKCTPPQELGNDGMQGAWSSTYNSDADGSTRTAAAAVHSQDKTGMTLLLGDLRVSELDPRQGIKVVDPLQIAAGERADLGCGLLLKLDSAAQTNRRYCKRL</sequence>
<evidence type="ECO:0000313" key="1">
    <source>
        <dbReference type="EMBL" id="KAJ1092346.1"/>
    </source>
</evidence>
<gene>
    <name evidence="1" type="ORF">NDU88_005457</name>
</gene>
<organism evidence="1 2">
    <name type="scientific">Pleurodeles waltl</name>
    <name type="common">Iberian ribbed newt</name>
    <dbReference type="NCBI Taxonomy" id="8319"/>
    <lineage>
        <taxon>Eukaryota</taxon>
        <taxon>Metazoa</taxon>
        <taxon>Chordata</taxon>
        <taxon>Craniata</taxon>
        <taxon>Vertebrata</taxon>
        <taxon>Euteleostomi</taxon>
        <taxon>Amphibia</taxon>
        <taxon>Batrachia</taxon>
        <taxon>Caudata</taxon>
        <taxon>Salamandroidea</taxon>
        <taxon>Salamandridae</taxon>
        <taxon>Pleurodelinae</taxon>
        <taxon>Pleurodeles</taxon>
    </lineage>
</organism>
<keyword evidence="2" id="KW-1185">Reference proteome</keyword>
<dbReference type="AlphaFoldDB" id="A0AAV7LL87"/>
<protein>
    <submittedName>
        <fullName evidence="1">Uncharacterized protein</fullName>
    </submittedName>
</protein>
<dbReference type="Proteomes" id="UP001066276">
    <property type="component" value="Chromosome 11"/>
</dbReference>